<evidence type="ECO:0000313" key="2">
    <source>
        <dbReference type="EMBL" id="CAJ0567509.1"/>
    </source>
</evidence>
<keyword evidence="3" id="KW-1185">Reference proteome</keyword>
<comment type="caution">
    <text evidence="2">The sequence shown here is derived from an EMBL/GenBank/DDBJ whole genome shotgun (WGS) entry which is preliminary data.</text>
</comment>
<sequence>MADGIFGKKAISQGRVRLKAAWLSFLGQFGLGKTYVGISYKVDGKRKYWYTPSVPVEHQVLLKKARTSTGGYEISFNTHKGPFHYTSTEENMIATYLVVRDPAIVGVKHHRAGKQPISMMLTRGKDTPRPPVEHVLKRIRDWESVKAQPFKAPLRREFSVGPGNNYWTIDQTWRRKRINQNQVKLKADWLSFKGKFGVGETKVGIAWNVPGGAQGRERRCWFSENTPLAVQIKFQSDLDKMEQEEKDPNRRRLRYETDREQADDEHLQIFTLDQQ</sequence>
<protein>
    <submittedName>
        <fullName evidence="2">Uncharacterized protein</fullName>
    </submittedName>
</protein>
<feature type="region of interest" description="Disordered" evidence="1">
    <location>
        <begin position="239"/>
        <end position="275"/>
    </location>
</feature>
<dbReference type="Proteomes" id="UP001177023">
    <property type="component" value="Unassembled WGS sequence"/>
</dbReference>
<name>A0AA36CGA4_9BILA</name>
<gene>
    <name evidence="2" type="ORF">MSPICULIGERA_LOCUS6061</name>
</gene>
<accession>A0AA36CGA4</accession>
<evidence type="ECO:0000256" key="1">
    <source>
        <dbReference type="SAM" id="MobiDB-lite"/>
    </source>
</evidence>
<feature type="non-terminal residue" evidence="2">
    <location>
        <position position="275"/>
    </location>
</feature>
<proteinExistence type="predicted"/>
<dbReference type="EMBL" id="CATQJA010001494">
    <property type="protein sequence ID" value="CAJ0567509.1"/>
    <property type="molecule type" value="Genomic_DNA"/>
</dbReference>
<dbReference type="AlphaFoldDB" id="A0AA36CGA4"/>
<feature type="compositionally biased region" description="Basic and acidic residues" evidence="1">
    <location>
        <begin position="239"/>
        <end position="267"/>
    </location>
</feature>
<reference evidence="2" key="1">
    <citation type="submission" date="2023-06" db="EMBL/GenBank/DDBJ databases">
        <authorList>
            <person name="Delattre M."/>
        </authorList>
    </citation>
    <scope>NUCLEOTIDE SEQUENCE</scope>
    <source>
        <strain evidence="2">AF72</strain>
    </source>
</reference>
<evidence type="ECO:0000313" key="3">
    <source>
        <dbReference type="Proteomes" id="UP001177023"/>
    </source>
</evidence>
<organism evidence="2 3">
    <name type="scientific">Mesorhabditis spiculigera</name>
    <dbReference type="NCBI Taxonomy" id="96644"/>
    <lineage>
        <taxon>Eukaryota</taxon>
        <taxon>Metazoa</taxon>
        <taxon>Ecdysozoa</taxon>
        <taxon>Nematoda</taxon>
        <taxon>Chromadorea</taxon>
        <taxon>Rhabditida</taxon>
        <taxon>Rhabditina</taxon>
        <taxon>Rhabditomorpha</taxon>
        <taxon>Rhabditoidea</taxon>
        <taxon>Rhabditidae</taxon>
        <taxon>Mesorhabditinae</taxon>
        <taxon>Mesorhabditis</taxon>
    </lineage>
</organism>